<organism evidence="1 2">
    <name type="scientific">Chromobacterium vaccinii</name>
    <dbReference type="NCBI Taxonomy" id="1108595"/>
    <lineage>
        <taxon>Bacteria</taxon>
        <taxon>Pseudomonadati</taxon>
        <taxon>Pseudomonadota</taxon>
        <taxon>Betaproteobacteria</taxon>
        <taxon>Neisseriales</taxon>
        <taxon>Chromobacteriaceae</taxon>
        <taxon>Chromobacterium</taxon>
    </lineage>
</organism>
<gene>
    <name evidence="1" type="ORF">BKX93_03180</name>
</gene>
<evidence type="ECO:0000313" key="1">
    <source>
        <dbReference type="EMBL" id="AOZ49101.1"/>
    </source>
</evidence>
<protein>
    <submittedName>
        <fullName evidence="1">MerR family transcriptional regulator</fullName>
    </submittedName>
</protein>
<evidence type="ECO:0000313" key="2">
    <source>
        <dbReference type="Proteomes" id="UP000178776"/>
    </source>
</evidence>
<dbReference type="Proteomes" id="UP000178776">
    <property type="component" value="Chromosome"/>
</dbReference>
<sequence>MNQDPLALPQVFVVEEQVDLTLLELCQASHAEETLIISWVLEGVLNPWGDSPQSWRFRGDALRRARTAWRLSRDLEINPAGVALALDLLDELATLRARLDRAGIR</sequence>
<dbReference type="Gene3D" id="1.10.1660.10">
    <property type="match status" value="1"/>
</dbReference>
<accession>A0A1D9LCX9</accession>
<reference evidence="1 2" key="1">
    <citation type="submission" date="2016-10" db="EMBL/GenBank/DDBJ databases">
        <title>Chromobacterium muskegensis sp. nov., an insecticidal bacterium isolated from Sphagnum bogs.</title>
        <authorList>
            <person name="Sparks M.E."/>
            <person name="Blackburn M.B."/>
            <person name="Gundersen-Rindal D.E."/>
            <person name="Mitchell A."/>
            <person name="Farrar R."/>
            <person name="Kuhar D."/>
        </authorList>
    </citation>
    <scope>NUCLEOTIDE SEQUENCE [LARGE SCALE GENOMIC DNA]</scope>
    <source>
        <strain evidence="1 2">21-1</strain>
    </source>
</reference>
<dbReference type="STRING" id="1108595.BKX93_03180"/>
<dbReference type="AlphaFoldDB" id="A0A1D9LCX9"/>
<dbReference type="RefSeq" id="WP_070978705.1">
    <property type="nucleotide sequence ID" value="NZ_CP017707.1"/>
</dbReference>
<dbReference type="KEGG" id="cvc:BKX93_03180"/>
<name>A0A1D9LCX9_9NEIS</name>
<proteinExistence type="predicted"/>
<dbReference type="Pfam" id="PF13591">
    <property type="entry name" value="MerR_2"/>
    <property type="match status" value="1"/>
</dbReference>
<dbReference type="GeneID" id="68840213"/>
<dbReference type="EMBL" id="CP017707">
    <property type="protein sequence ID" value="AOZ49101.1"/>
    <property type="molecule type" value="Genomic_DNA"/>
</dbReference>